<evidence type="ECO:0000256" key="5">
    <source>
        <dbReference type="ARBA" id="ARBA00022645"/>
    </source>
</evidence>
<keyword evidence="8" id="KW-0378">Hydrolase</keyword>
<evidence type="ECO:0000256" key="9">
    <source>
        <dbReference type="ARBA" id="ARBA00022960"/>
    </source>
</evidence>
<evidence type="ECO:0000256" key="11">
    <source>
        <dbReference type="ARBA" id="ARBA00023136"/>
    </source>
</evidence>
<keyword evidence="12" id="KW-0511">Multifunctional enzyme</keyword>
<feature type="transmembrane region" description="Helical" evidence="16">
    <location>
        <begin position="29"/>
        <end position="47"/>
    </location>
</feature>
<dbReference type="PANTHER" id="PTHR32282:SF11">
    <property type="entry name" value="PENICILLIN-BINDING PROTEIN 1B"/>
    <property type="match status" value="1"/>
</dbReference>
<evidence type="ECO:0000256" key="16">
    <source>
        <dbReference type="SAM" id="Phobius"/>
    </source>
</evidence>
<dbReference type="GO" id="GO:0008955">
    <property type="term" value="F:peptidoglycan glycosyltransferase activity"/>
    <property type="evidence" value="ECO:0007669"/>
    <property type="project" value="UniProtKB-EC"/>
</dbReference>
<dbReference type="Proteomes" id="UP000034135">
    <property type="component" value="Unassembled WGS sequence"/>
</dbReference>
<evidence type="ECO:0000256" key="6">
    <source>
        <dbReference type="ARBA" id="ARBA00022676"/>
    </source>
</evidence>
<comment type="caution">
    <text evidence="18">The sequence shown here is derived from an EMBL/GenBank/DDBJ whole genome shotgun (WGS) entry which is preliminary data.</text>
</comment>
<evidence type="ECO:0000256" key="8">
    <source>
        <dbReference type="ARBA" id="ARBA00022801"/>
    </source>
</evidence>
<evidence type="ECO:0000256" key="7">
    <source>
        <dbReference type="ARBA" id="ARBA00022679"/>
    </source>
</evidence>
<keyword evidence="16" id="KW-1133">Transmembrane helix</keyword>
<proteinExistence type="inferred from homology"/>
<evidence type="ECO:0000256" key="14">
    <source>
        <dbReference type="ARBA" id="ARBA00034000"/>
    </source>
</evidence>
<keyword evidence="10" id="KW-0573">Peptidoglycan synthesis</keyword>
<reference evidence="18 19" key="1">
    <citation type="journal article" date="2015" name="Nature">
        <title>rRNA introns, odd ribosomes, and small enigmatic genomes across a large radiation of phyla.</title>
        <authorList>
            <person name="Brown C.T."/>
            <person name="Hug L.A."/>
            <person name="Thomas B.C."/>
            <person name="Sharon I."/>
            <person name="Castelle C.J."/>
            <person name="Singh A."/>
            <person name="Wilkins M.J."/>
            <person name="Williams K.H."/>
            <person name="Banfield J.F."/>
        </authorList>
    </citation>
    <scope>NUCLEOTIDE SEQUENCE [LARGE SCALE GENOMIC DNA]</scope>
</reference>
<comment type="catalytic activity">
    <reaction evidence="15">
        <text>[GlcNAc-(1-&gt;4)-Mur2Ac(oyl-L-Ala-gamma-D-Glu-L-Lys-D-Ala-D-Ala)](n)-di-trans,octa-cis-undecaprenyl diphosphate + beta-D-GlcNAc-(1-&gt;4)-Mur2Ac(oyl-L-Ala-gamma-D-Glu-L-Lys-D-Ala-D-Ala)-di-trans,octa-cis-undecaprenyl diphosphate = [GlcNAc-(1-&gt;4)-Mur2Ac(oyl-L-Ala-gamma-D-Glu-L-Lys-D-Ala-D-Ala)](n+1)-di-trans,octa-cis-undecaprenyl diphosphate + di-trans,octa-cis-undecaprenyl diphosphate + H(+)</text>
        <dbReference type="Rhea" id="RHEA:23708"/>
        <dbReference type="Rhea" id="RHEA-COMP:9602"/>
        <dbReference type="Rhea" id="RHEA-COMP:9603"/>
        <dbReference type="ChEBI" id="CHEBI:15378"/>
        <dbReference type="ChEBI" id="CHEBI:58405"/>
        <dbReference type="ChEBI" id="CHEBI:60033"/>
        <dbReference type="ChEBI" id="CHEBI:78435"/>
        <dbReference type="EC" id="2.4.99.28"/>
    </reaction>
</comment>
<accession>A0A0G1ATC1</accession>
<comment type="similarity">
    <text evidence="3">In the N-terminal section; belongs to the glycosyltransferase 51 family.</text>
</comment>
<dbReference type="Pfam" id="PF00912">
    <property type="entry name" value="Transgly"/>
    <property type="match status" value="1"/>
</dbReference>
<dbReference type="PATRIC" id="fig|1618420.3.peg.355"/>
<dbReference type="FunFam" id="1.10.3810.10:FF:000001">
    <property type="entry name" value="Penicillin-binding protein 1A"/>
    <property type="match status" value="1"/>
</dbReference>
<keyword evidence="13" id="KW-0961">Cell wall biogenesis/degradation</keyword>
<keyword evidence="4" id="KW-1003">Cell membrane</keyword>
<comment type="similarity">
    <text evidence="2">In the C-terminal section; belongs to the transpeptidase family.</text>
</comment>
<comment type="catalytic activity">
    <reaction evidence="14">
        <text>Preferential cleavage: (Ac)2-L-Lys-D-Ala-|-D-Ala. Also transpeptidation of peptidyl-alanyl moieties that are N-acyl substituents of D-alanine.</text>
        <dbReference type="EC" id="3.4.16.4"/>
    </reaction>
</comment>
<dbReference type="InterPro" id="IPR001264">
    <property type="entry name" value="Glyco_trans_51"/>
</dbReference>
<dbReference type="GO" id="GO:0071555">
    <property type="term" value="P:cell wall organization"/>
    <property type="evidence" value="ECO:0007669"/>
    <property type="project" value="UniProtKB-KW"/>
</dbReference>
<dbReference type="EMBL" id="LCEB01000031">
    <property type="protein sequence ID" value="KKS64247.1"/>
    <property type="molecule type" value="Genomic_DNA"/>
</dbReference>
<protein>
    <recommendedName>
        <fullName evidence="17">Glycosyl transferase family 51 domain-containing protein</fullName>
    </recommendedName>
</protein>
<dbReference type="GO" id="GO:0009002">
    <property type="term" value="F:serine-type D-Ala-D-Ala carboxypeptidase activity"/>
    <property type="evidence" value="ECO:0007669"/>
    <property type="project" value="UniProtKB-EC"/>
</dbReference>
<evidence type="ECO:0000256" key="10">
    <source>
        <dbReference type="ARBA" id="ARBA00022984"/>
    </source>
</evidence>
<evidence type="ECO:0000313" key="18">
    <source>
        <dbReference type="EMBL" id="KKS64247.1"/>
    </source>
</evidence>
<keyword evidence="11 16" id="KW-0472">Membrane</keyword>
<keyword evidence="5" id="KW-0645">Protease</keyword>
<evidence type="ECO:0000256" key="13">
    <source>
        <dbReference type="ARBA" id="ARBA00023316"/>
    </source>
</evidence>
<dbReference type="GO" id="GO:0005886">
    <property type="term" value="C:plasma membrane"/>
    <property type="evidence" value="ECO:0007669"/>
    <property type="project" value="UniProtKB-SubCell"/>
</dbReference>
<dbReference type="SUPFAM" id="SSF53955">
    <property type="entry name" value="Lysozyme-like"/>
    <property type="match status" value="1"/>
</dbReference>
<evidence type="ECO:0000256" key="12">
    <source>
        <dbReference type="ARBA" id="ARBA00023268"/>
    </source>
</evidence>
<dbReference type="Gene3D" id="1.10.3810.10">
    <property type="entry name" value="Biosynthetic peptidoglycan transglycosylase-like"/>
    <property type="match status" value="1"/>
</dbReference>
<dbReference type="GO" id="GO:0009252">
    <property type="term" value="P:peptidoglycan biosynthetic process"/>
    <property type="evidence" value="ECO:0007669"/>
    <property type="project" value="UniProtKB-KW"/>
</dbReference>
<keyword evidence="7" id="KW-0808">Transferase</keyword>
<gene>
    <name evidence="18" type="ORF">UV33_C0031G0001</name>
</gene>
<evidence type="ECO:0000256" key="4">
    <source>
        <dbReference type="ARBA" id="ARBA00022475"/>
    </source>
</evidence>
<dbReference type="AlphaFoldDB" id="A0A0G1ATC1"/>
<dbReference type="GO" id="GO:0008360">
    <property type="term" value="P:regulation of cell shape"/>
    <property type="evidence" value="ECO:0007669"/>
    <property type="project" value="UniProtKB-KW"/>
</dbReference>
<keyword evidence="16" id="KW-0812">Transmembrane</keyword>
<evidence type="ECO:0000256" key="2">
    <source>
        <dbReference type="ARBA" id="ARBA00007090"/>
    </source>
</evidence>
<keyword evidence="9" id="KW-0133">Cell shape</keyword>
<keyword evidence="6" id="KW-0328">Glycosyltransferase</keyword>
<dbReference type="GO" id="GO:0030288">
    <property type="term" value="C:outer membrane-bounded periplasmic space"/>
    <property type="evidence" value="ECO:0007669"/>
    <property type="project" value="TreeGrafter"/>
</dbReference>
<evidence type="ECO:0000259" key="17">
    <source>
        <dbReference type="Pfam" id="PF00912"/>
    </source>
</evidence>
<name>A0A0G1ATC1_9BACT</name>
<dbReference type="PANTHER" id="PTHR32282">
    <property type="entry name" value="BINDING PROTEIN TRANSPEPTIDASE, PUTATIVE-RELATED"/>
    <property type="match status" value="1"/>
</dbReference>
<evidence type="ECO:0000313" key="19">
    <source>
        <dbReference type="Proteomes" id="UP000034135"/>
    </source>
</evidence>
<keyword evidence="5" id="KW-0121">Carboxypeptidase</keyword>
<sequence length="301" mass="34067">MKKNTPPELRSSPPKLGGDRGGVWKNWKLLLFSISCFGFSIYILWGLPNPLRLTTHPAPASTKILDRNGKLLYEVYADERRTPVELKSLPKYVWQATLAAEDRDFYSHSGFSIRGITRAFISTFFRQKLQGGSTITQQLVKNALLEPDRTVRRKVREFILSAAVETFYKKDQILEFYLNQVPYGGTAYGIEAAAQTYFGKHAPDLSLSEAALLAGLPQAPSFYSPFSRPEVAKQRQDYVLKQMLDAKLIDDSQYLLSKNQELKYALPPSLKAPHFSLWVKDYLVQKYGLSKVSEDGLTVTT</sequence>
<dbReference type="InterPro" id="IPR050396">
    <property type="entry name" value="Glycosyltr_51/Transpeptidase"/>
</dbReference>
<feature type="non-terminal residue" evidence="18">
    <location>
        <position position="301"/>
    </location>
</feature>
<organism evidence="18 19">
    <name type="scientific">Candidatus Daviesbacteria bacterium GW2011_GWA1_42_6</name>
    <dbReference type="NCBI Taxonomy" id="1618420"/>
    <lineage>
        <taxon>Bacteria</taxon>
        <taxon>Candidatus Daviesiibacteriota</taxon>
    </lineage>
</organism>
<evidence type="ECO:0000256" key="1">
    <source>
        <dbReference type="ARBA" id="ARBA00004236"/>
    </source>
</evidence>
<evidence type="ECO:0000256" key="15">
    <source>
        <dbReference type="ARBA" id="ARBA00049902"/>
    </source>
</evidence>
<dbReference type="InterPro" id="IPR023346">
    <property type="entry name" value="Lysozyme-like_dom_sf"/>
</dbReference>
<evidence type="ECO:0000256" key="3">
    <source>
        <dbReference type="ARBA" id="ARBA00007739"/>
    </source>
</evidence>
<feature type="domain" description="Glycosyl transferase family 51" evidence="17">
    <location>
        <begin position="69"/>
        <end position="243"/>
    </location>
</feature>
<dbReference type="InterPro" id="IPR036950">
    <property type="entry name" value="PBP_transglycosylase"/>
</dbReference>
<comment type="subcellular location">
    <subcellularLocation>
        <location evidence="1">Cell membrane</location>
    </subcellularLocation>
</comment>